<dbReference type="EMBL" id="JACHJP010000007">
    <property type="protein sequence ID" value="MBB4918727.1"/>
    <property type="molecule type" value="Genomic_DNA"/>
</dbReference>
<comment type="caution">
    <text evidence="1">The sequence shown here is derived from an EMBL/GenBank/DDBJ whole genome shotgun (WGS) entry which is preliminary data.</text>
</comment>
<dbReference type="RefSeq" id="WP_184720251.1">
    <property type="nucleotide sequence ID" value="NZ_JACHJP010000007.1"/>
</dbReference>
<keyword evidence="2" id="KW-1185">Reference proteome</keyword>
<dbReference type="Proteomes" id="UP000552644">
    <property type="component" value="Unassembled WGS sequence"/>
</dbReference>
<reference evidence="1 2" key="1">
    <citation type="submission" date="2020-08" db="EMBL/GenBank/DDBJ databases">
        <title>Genomic Encyclopedia of Type Strains, Phase III (KMG-III): the genomes of soil and plant-associated and newly described type strains.</title>
        <authorList>
            <person name="Whitman W."/>
        </authorList>
    </citation>
    <scope>NUCLEOTIDE SEQUENCE [LARGE SCALE GENOMIC DNA]</scope>
    <source>
        <strain evidence="1 2">CECT 8840</strain>
    </source>
</reference>
<dbReference type="AlphaFoldDB" id="A0A7W7QS25"/>
<organism evidence="1 2">
    <name type="scientific">Streptosporangium saharense</name>
    <dbReference type="NCBI Taxonomy" id="1706840"/>
    <lineage>
        <taxon>Bacteria</taxon>
        <taxon>Bacillati</taxon>
        <taxon>Actinomycetota</taxon>
        <taxon>Actinomycetes</taxon>
        <taxon>Streptosporangiales</taxon>
        <taxon>Streptosporangiaceae</taxon>
        <taxon>Streptosporangium</taxon>
    </lineage>
</organism>
<gene>
    <name evidence="1" type="ORF">FHS44_005857</name>
</gene>
<accession>A0A7W7QS25</accession>
<proteinExistence type="predicted"/>
<name>A0A7W7QS25_9ACTN</name>
<evidence type="ECO:0000313" key="2">
    <source>
        <dbReference type="Proteomes" id="UP000552644"/>
    </source>
</evidence>
<sequence length="332" mass="35838">MAKAGVRAAVTLAIVAIVTLMANGCGTVLAPEQVPVQQTAIPVTVGAITSERDLTLPLDAYDLNAEERTVIQQVRGTLLVACMAQYGLKVALPAQTPVFYPRNAAFLGWLGAKQVSRYGYSGPPGQLLEEASAASGLRPFPIVRGLQGAVFSGEVKIANGKHVPPGGCNSAVERLLNRGEVSPDGRSPVAPFADRQLGSFAADAAEQAYADARLRTADKAWSSCMRAAGYVYDRPADARQDPRWATRENEPAKTVEKKTAAADERCQSATNYGGFRKALYSEYQQRLIKSNEASLHWIADLLRARLATAREVLNDHSGQIRERWLGSLERTE</sequence>
<evidence type="ECO:0000313" key="1">
    <source>
        <dbReference type="EMBL" id="MBB4918727.1"/>
    </source>
</evidence>
<protein>
    <submittedName>
        <fullName evidence="1">Uncharacterized protein</fullName>
    </submittedName>
</protein>